<organism evidence="8">
    <name type="scientific">marine sediment metagenome</name>
    <dbReference type="NCBI Taxonomy" id="412755"/>
    <lineage>
        <taxon>unclassified sequences</taxon>
        <taxon>metagenomes</taxon>
        <taxon>ecological metagenomes</taxon>
    </lineage>
</organism>
<dbReference type="Pfam" id="PF13190">
    <property type="entry name" value="PDGLE"/>
    <property type="match status" value="1"/>
</dbReference>
<keyword evidence="5 6" id="KW-0472">Membrane</keyword>
<gene>
    <name evidence="8" type="ORF">S03H2_02161</name>
</gene>
<evidence type="ECO:0000256" key="3">
    <source>
        <dbReference type="ARBA" id="ARBA00022692"/>
    </source>
</evidence>
<evidence type="ECO:0000256" key="1">
    <source>
        <dbReference type="ARBA" id="ARBA00004236"/>
    </source>
</evidence>
<reference evidence="8" key="1">
    <citation type="journal article" date="2014" name="Front. Microbiol.">
        <title>High frequency of phylogenetically diverse reductive dehalogenase-homologous genes in deep subseafloor sedimentary metagenomes.</title>
        <authorList>
            <person name="Kawai M."/>
            <person name="Futagami T."/>
            <person name="Toyoda A."/>
            <person name="Takaki Y."/>
            <person name="Nishi S."/>
            <person name="Hori S."/>
            <person name="Arai W."/>
            <person name="Tsubouchi T."/>
            <person name="Morono Y."/>
            <person name="Uchiyama I."/>
            <person name="Ito T."/>
            <person name="Fujiyama A."/>
            <person name="Inagaki F."/>
            <person name="Takami H."/>
        </authorList>
    </citation>
    <scope>NUCLEOTIDE SEQUENCE</scope>
    <source>
        <strain evidence="8">Expedition CK06-06</strain>
    </source>
</reference>
<proteinExistence type="predicted"/>
<comment type="subcellular location">
    <subcellularLocation>
        <location evidence="1">Cell membrane</location>
    </subcellularLocation>
</comment>
<evidence type="ECO:0000313" key="8">
    <source>
        <dbReference type="EMBL" id="GAH23914.1"/>
    </source>
</evidence>
<dbReference type="AlphaFoldDB" id="X1F3F8"/>
<name>X1F3F8_9ZZZZ</name>
<evidence type="ECO:0000256" key="5">
    <source>
        <dbReference type="ARBA" id="ARBA00023136"/>
    </source>
</evidence>
<dbReference type="EMBL" id="BARU01000698">
    <property type="protein sequence ID" value="GAH23914.1"/>
    <property type="molecule type" value="Genomic_DNA"/>
</dbReference>
<feature type="transmembrane region" description="Helical" evidence="6">
    <location>
        <begin position="76"/>
        <end position="96"/>
    </location>
</feature>
<evidence type="ECO:0000256" key="4">
    <source>
        <dbReference type="ARBA" id="ARBA00022989"/>
    </source>
</evidence>
<dbReference type="GO" id="GO:0005886">
    <property type="term" value="C:plasma membrane"/>
    <property type="evidence" value="ECO:0007669"/>
    <property type="project" value="UniProtKB-SubCell"/>
</dbReference>
<evidence type="ECO:0000256" key="2">
    <source>
        <dbReference type="ARBA" id="ARBA00022475"/>
    </source>
</evidence>
<feature type="domain" description="PDGLE" evidence="7">
    <location>
        <begin position="8"/>
        <end position="96"/>
    </location>
</feature>
<comment type="caution">
    <text evidence="8">The sequence shown here is derived from an EMBL/GenBank/DDBJ whole genome shotgun (WGS) entry which is preliminary data.</text>
</comment>
<sequence>MKDRRDYTFILVGIIAALVIAMFVSVFASSFPDGLEKVAENLGFIDKAEEIVPESIFLIPDYVFGAVDNELWQTSLAGMAGVLIILAVFGLVYLIYKAVSKKE</sequence>
<dbReference type="InterPro" id="IPR025937">
    <property type="entry name" value="PDGLE_dom"/>
</dbReference>
<evidence type="ECO:0000256" key="6">
    <source>
        <dbReference type="SAM" id="Phobius"/>
    </source>
</evidence>
<protein>
    <recommendedName>
        <fullName evidence="7">PDGLE domain-containing protein</fullName>
    </recommendedName>
</protein>
<keyword evidence="2" id="KW-1003">Cell membrane</keyword>
<keyword evidence="4 6" id="KW-1133">Transmembrane helix</keyword>
<accession>X1F3F8</accession>
<keyword evidence="3 6" id="KW-0812">Transmembrane</keyword>
<evidence type="ECO:0000259" key="7">
    <source>
        <dbReference type="Pfam" id="PF13190"/>
    </source>
</evidence>
<feature type="transmembrane region" description="Helical" evidence="6">
    <location>
        <begin position="7"/>
        <end position="28"/>
    </location>
</feature>